<dbReference type="RefSeq" id="WP_160409870.1">
    <property type="nucleotide sequence ID" value="NZ_WSES01000006.1"/>
</dbReference>
<organism evidence="2 3">
    <name type="scientific">Massilia cellulosiltytica</name>
    <dbReference type="NCBI Taxonomy" id="2683234"/>
    <lineage>
        <taxon>Bacteria</taxon>
        <taxon>Pseudomonadati</taxon>
        <taxon>Pseudomonadota</taxon>
        <taxon>Betaproteobacteria</taxon>
        <taxon>Burkholderiales</taxon>
        <taxon>Oxalobacteraceae</taxon>
        <taxon>Telluria group</taxon>
        <taxon>Massilia</taxon>
    </lineage>
</organism>
<reference evidence="2 3" key="1">
    <citation type="submission" date="2019-12" db="EMBL/GenBank/DDBJ databases">
        <authorList>
            <person name="Li C."/>
            <person name="Zhao J."/>
        </authorList>
    </citation>
    <scope>NUCLEOTIDE SEQUENCE [LARGE SCALE GENOMIC DNA]</scope>
    <source>
        <strain evidence="2 3">NEAU-DD11</strain>
    </source>
</reference>
<sequence>MFAKYTVLAAAALLAAGAANAQVGATADIGSTGVGFHVVVPMETYLNGRFGANTFRHNFDKTSGGVDYDIKGKLQTIDVLFDWYLTEGSSFHLTGGLVYNGNKFNAKAKPNGLGGFTLNGHAYTAADVGLLTGRIDYRKAAPYLGIGWGNALARSSRWTTNIDLGVFYQGNPNVQLASVGCTVSNTVCKTLANDVAAERLRLRDDVDALKVYPVVRASIGYQF</sequence>
<evidence type="ECO:0000313" key="2">
    <source>
        <dbReference type="EMBL" id="MVW62346.1"/>
    </source>
</evidence>
<evidence type="ECO:0008006" key="4">
    <source>
        <dbReference type="Google" id="ProtNLM"/>
    </source>
</evidence>
<evidence type="ECO:0000256" key="1">
    <source>
        <dbReference type="SAM" id="SignalP"/>
    </source>
</evidence>
<keyword evidence="1" id="KW-0732">Signal</keyword>
<evidence type="ECO:0000313" key="3">
    <source>
        <dbReference type="Proteomes" id="UP000443353"/>
    </source>
</evidence>
<feature type="signal peptide" evidence="1">
    <location>
        <begin position="1"/>
        <end position="21"/>
    </location>
</feature>
<dbReference type="EMBL" id="WSES01000006">
    <property type="protein sequence ID" value="MVW62346.1"/>
    <property type="molecule type" value="Genomic_DNA"/>
</dbReference>
<name>A0A7X3G270_9BURK</name>
<proteinExistence type="predicted"/>
<accession>A0A7X3G270</accession>
<dbReference type="Gene3D" id="2.40.160.170">
    <property type="match status" value="1"/>
</dbReference>
<dbReference type="Proteomes" id="UP000443353">
    <property type="component" value="Unassembled WGS sequence"/>
</dbReference>
<comment type="caution">
    <text evidence="2">The sequence shown here is derived from an EMBL/GenBank/DDBJ whole genome shotgun (WGS) entry which is preliminary data.</text>
</comment>
<gene>
    <name evidence="2" type="ORF">GPY61_20665</name>
</gene>
<dbReference type="AlphaFoldDB" id="A0A7X3G270"/>
<keyword evidence="3" id="KW-1185">Reference proteome</keyword>
<protein>
    <recommendedName>
        <fullName evidence="4">Histidine kinase</fullName>
    </recommendedName>
</protein>
<feature type="chain" id="PRO_5030893276" description="Histidine kinase" evidence="1">
    <location>
        <begin position="22"/>
        <end position="223"/>
    </location>
</feature>